<organism evidence="3 4">
    <name type="scientific">Cetobacterium ceti</name>
    <dbReference type="NCBI Taxonomy" id="180163"/>
    <lineage>
        <taxon>Bacteria</taxon>
        <taxon>Fusobacteriati</taxon>
        <taxon>Fusobacteriota</taxon>
        <taxon>Fusobacteriia</taxon>
        <taxon>Fusobacteriales</taxon>
        <taxon>Fusobacteriaceae</taxon>
        <taxon>Cetobacterium</taxon>
    </lineage>
</organism>
<dbReference type="InterPro" id="IPR012640">
    <property type="entry name" value="Membr_lipoprot_lipid_attach_CS"/>
</dbReference>
<evidence type="ECO:0000313" key="4">
    <source>
        <dbReference type="Proteomes" id="UP000191153"/>
    </source>
</evidence>
<keyword evidence="4" id="KW-1185">Reference proteome</keyword>
<accession>A0A1T4NBI7</accession>
<gene>
    <name evidence="3" type="ORF">SAMN02745174_01494</name>
</gene>
<feature type="chain" id="PRO_5013046563" description="LPP20 lipoprotein" evidence="2">
    <location>
        <begin position="19"/>
        <end position="342"/>
    </location>
</feature>
<dbReference type="AlphaFoldDB" id="A0A1T4NBI7"/>
<dbReference type="RefSeq" id="WP_078693982.1">
    <property type="nucleotide sequence ID" value="NZ_FUWX01000010.1"/>
</dbReference>
<protein>
    <recommendedName>
        <fullName evidence="5">LPP20 lipoprotein</fullName>
    </recommendedName>
</protein>
<dbReference type="PROSITE" id="PS51257">
    <property type="entry name" value="PROKAR_LIPOPROTEIN"/>
    <property type="match status" value="1"/>
</dbReference>
<keyword evidence="1 2" id="KW-0732">Signal</keyword>
<dbReference type="EMBL" id="FUWX01000010">
    <property type="protein sequence ID" value="SJZ76632.1"/>
    <property type="molecule type" value="Genomic_DNA"/>
</dbReference>
<evidence type="ECO:0000256" key="1">
    <source>
        <dbReference type="ARBA" id="ARBA00022729"/>
    </source>
</evidence>
<dbReference type="Proteomes" id="UP000191153">
    <property type="component" value="Unassembled WGS sequence"/>
</dbReference>
<sequence length="342" mass="40380">MKKIIFFISLLIAFSGCSAIMHSIGESDINRGINIYQSRGLTTEGINYLASGLSNAPDSIIGIESFKRQYLELENQSENILRNKTYSERDINALKLYLLASEKYSILSGKIPQLTFNKEKYFSLKNKINTAFENYVLKDNLTNLNRKQKINKIFYYKSLLKYNQNYIIRDKITKLEQEISINIVLTSSFRYRYNSSNFDIQNILISVADKYTNRDLGNYIYFRGYNSYNKYWSNNSYLVDMEFYNFETPILEISERKEGNGEKIIISQRKKLILSGEYRVIDSKTYGVVEIKPFRIEENYNIEMSKTQNTINFSNENDVIRKILEKKFTDIILYRLRDFRNF</sequence>
<evidence type="ECO:0000313" key="3">
    <source>
        <dbReference type="EMBL" id="SJZ76632.1"/>
    </source>
</evidence>
<proteinExistence type="predicted"/>
<name>A0A1T4NBI7_9FUSO</name>
<feature type="signal peptide" evidence="2">
    <location>
        <begin position="1"/>
        <end position="18"/>
    </location>
</feature>
<evidence type="ECO:0008006" key="5">
    <source>
        <dbReference type="Google" id="ProtNLM"/>
    </source>
</evidence>
<dbReference type="Pfam" id="PF08139">
    <property type="entry name" value="LPAM_1"/>
    <property type="match status" value="1"/>
</dbReference>
<dbReference type="STRING" id="180163.SAMN02745174_01494"/>
<dbReference type="OrthoDB" id="9920983at2"/>
<reference evidence="3 4" key="1">
    <citation type="submission" date="2017-02" db="EMBL/GenBank/DDBJ databases">
        <authorList>
            <person name="Peterson S.W."/>
        </authorList>
    </citation>
    <scope>NUCLEOTIDE SEQUENCE [LARGE SCALE GENOMIC DNA]</scope>
    <source>
        <strain evidence="3 4">ATCC 700028</strain>
    </source>
</reference>
<evidence type="ECO:0000256" key="2">
    <source>
        <dbReference type="SAM" id="SignalP"/>
    </source>
</evidence>